<organism evidence="9 10">
    <name type="scientific">Sporothrix stenoceras</name>
    <dbReference type="NCBI Taxonomy" id="5173"/>
    <lineage>
        <taxon>Eukaryota</taxon>
        <taxon>Fungi</taxon>
        <taxon>Dikarya</taxon>
        <taxon>Ascomycota</taxon>
        <taxon>Pezizomycotina</taxon>
        <taxon>Sordariomycetes</taxon>
        <taxon>Sordariomycetidae</taxon>
        <taxon>Ophiostomatales</taxon>
        <taxon>Ophiostomataceae</taxon>
        <taxon>Sporothrix</taxon>
    </lineage>
</organism>
<dbReference type="PROSITE" id="PS51382">
    <property type="entry name" value="SPX"/>
    <property type="match status" value="1"/>
</dbReference>
<dbReference type="Gene3D" id="3.20.100.30">
    <property type="entry name" value="VTC, catalytic tunnel domain"/>
    <property type="match status" value="1"/>
</dbReference>
<dbReference type="InterPro" id="IPR003807">
    <property type="entry name" value="DUF202"/>
</dbReference>
<accession>A0ABR3Z1P4</accession>
<dbReference type="CDD" id="cd14480">
    <property type="entry name" value="SPX_VTC2_like"/>
    <property type="match status" value="1"/>
</dbReference>
<name>A0ABR3Z1P4_9PEZI</name>
<evidence type="ECO:0000256" key="6">
    <source>
        <dbReference type="SAM" id="MobiDB-lite"/>
    </source>
</evidence>
<evidence type="ECO:0000259" key="8">
    <source>
        <dbReference type="PROSITE" id="PS51382"/>
    </source>
</evidence>
<feature type="transmembrane region" description="Helical" evidence="7">
    <location>
        <begin position="783"/>
        <end position="805"/>
    </location>
</feature>
<keyword evidence="2" id="KW-0926">Vacuole</keyword>
<keyword evidence="10" id="KW-1185">Reference proteome</keyword>
<dbReference type="Pfam" id="PF02656">
    <property type="entry name" value="DUF202"/>
    <property type="match status" value="1"/>
</dbReference>
<reference evidence="9 10" key="1">
    <citation type="journal article" date="2024" name="IMA Fungus">
        <title>IMA Genome - F19 : A genome assembly and annotation guide to empower mycologists, including annotated draft genome sequences of Ceratocystis pirilliformis, Diaporthe australafricana, Fusarium ophioides, Paecilomyces lecythidis, and Sporothrix stenoceras.</title>
        <authorList>
            <person name="Aylward J."/>
            <person name="Wilson A.M."/>
            <person name="Visagie C.M."/>
            <person name="Spraker J."/>
            <person name="Barnes I."/>
            <person name="Buitendag C."/>
            <person name="Ceriani C."/>
            <person name="Del Mar Angel L."/>
            <person name="du Plessis D."/>
            <person name="Fuchs T."/>
            <person name="Gasser K."/>
            <person name="Kramer D."/>
            <person name="Li W."/>
            <person name="Munsamy K."/>
            <person name="Piso A."/>
            <person name="Price J.L."/>
            <person name="Sonnekus B."/>
            <person name="Thomas C."/>
            <person name="van der Nest A."/>
            <person name="van Dijk A."/>
            <person name="van Heerden A."/>
            <person name="van Vuuren N."/>
            <person name="Yilmaz N."/>
            <person name="Duong T.A."/>
            <person name="van der Merwe N.A."/>
            <person name="Wingfield M.J."/>
            <person name="Wingfield B.D."/>
        </authorList>
    </citation>
    <scope>NUCLEOTIDE SEQUENCE [LARGE SCALE GENOMIC DNA]</scope>
    <source>
        <strain evidence="9 10">CMW 5346</strain>
    </source>
</reference>
<evidence type="ECO:0000313" key="9">
    <source>
        <dbReference type="EMBL" id="KAL1894534.1"/>
    </source>
</evidence>
<keyword evidence="3 7" id="KW-0812">Transmembrane</keyword>
<dbReference type="PANTHER" id="PTHR46140">
    <property type="entry name" value="VACUOLAR TRANSPORTER CHAPERONE 1-RELATED"/>
    <property type="match status" value="1"/>
</dbReference>
<comment type="subcellular location">
    <subcellularLocation>
        <location evidence="1">Vacuole membrane</location>
        <topology evidence="1">Multi-pass membrane protein</topology>
    </subcellularLocation>
</comment>
<keyword evidence="4 7" id="KW-1133">Transmembrane helix</keyword>
<feature type="transmembrane region" description="Helical" evidence="7">
    <location>
        <begin position="742"/>
        <end position="763"/>
    </location>
</feature>
<feature type="transmembrane region" description="Helical" evidence="7">
    <location>
        <begin position="716"/>
        <end position="735"/>
    </location>
</feature>
<feature type="domain" description="SPX" evidence="8">
    <location>
        <begin position="1"/>
        <end position="183"/>
    </location>
</feature>
<evidence type="ECO:0000256" key="7">
    <source>
        <dbReference type="SAM" id="Phobius"/>
    </source>
</evidence>
<evidence type="ECO:0000256" key="4">
    <source>
        <dbReference type="ARBA" id="ARBA00022989"/>
    </source>
</evidence>
<keyword evidence="5 7" id="KW-0472">Membrane</keyword>
<feature type="region of interest" description="Disordered" evidence="6">
    <location>
        <begin position="92"/>
        <end position="125"/>
    </location>
</feature>
<dbReference type="Pfam" id="PF09359">
    <property type="entry name" value="VTC"/>
    <property type="match status" value="1"/>
</dbReference>
<feature type="compositionally biased region" description="Low complexity" evidence="6">
    <location>
        <begin position="622"/>
        <end position="644"/>
    </location>
</feature>
<evidence type="ECO:0000256" key="2">
    <source>
        <dbReference type="ARBA" id="ARBA00022554"/>
    </source>
</evidence>
<evidence type="ECO:0000313" key="10">
    <source>
        <dbReference type="Proteomes" id="UP001583186"/>
    </source>
</evidence>
<evidence type="ECO:0000256" key="1">
    <source>
        <dbReference type="ARBA" id="ARBA00004128"/>
    </source>
</evidence>
<dbReference type="EMBL" id="JAWCUI010000032">
    <property type="protein sequence ID" value="KAL1894534.1"/>
    <property type="molecule type" value="Genomic_DNA"/>
</dbReference>
<dbReference type="PANTHER" id="PTHR46140:SF2">
    <property type="entry name" value="VACUOLAR TRANSPORTER CHAPERONE 3 COMPLEX SUBUNIT 3-RELATED"/>
    <property type="match status" value="1"/>
</dbReference>
<feature type="compositionally biased region" description="Low complexity" evidence="6">
    <location>
        <begin position="102"/>
        <end position="122"/>
    </location>
</feature>
<gene>
    <name evidence="9" type="primary">VTC2</name>
    <name evidence="9" type="ORF">Sste5346_005769</name>
</gene>
<comment type="caution">
    <text evidence="9">The sequence shown here is derived from an EMBL/GenBank/DDBJ whole genome shotgun (WGS) entry which is preliminary data.</text>
</comment>
<proteinExistence type="predicted"/>
<evidence type="ECO:0000256" key="5">
    <source>
        <dbReference type="ARBA" id="ARBA00023136"/>
    </source>
</evidence>
<dbReference type="InterPro" id="IPR004331">
    <property type="entry name" value="SPX_dom"/>
</dbReference>
<evidence type="ECO:0000256" key="3">
    <source>
        <dbReference type="ARBA" id="ARBA00022692"/>
    </source>
</evidence>
<dbReference type="InterPro" id="IPR051572">
    <property type="entry name" value="VTC_Complex_Subunit"/>
</dbReference>
<dbReference type="InterPro" id="IPR042267">
    <property type="entry name" value="VTC_sf"/>
</dbReference>
<feature type="region of interest" description="Disordered" evidence="6">
    <location>
        <begin position="602"/>
        <end position="644"/>
    </location>
</feature>
<dbReference type="Proteomes" id="UP001583186">
    <property type="component" value="Unassembled WGS sequence"/>
</dbReference>
<protein>
    <submittedName>
        <fullName evidence="9">Phosphate metabolism transcription protein</fullName>
    </submittedName>
</protein>
<dbReference type="InterPro" id="IPR018966">
    <property type="entry name" value="VTC_domain"/>
</dbReference>
<sequence length="832" mass="92552">MRFGKTLRESIYPPWKAEYIDYSKLKALLRDDEGAGSDTEGGESGWTEDDENRFCDEIFNVQLEKVAKFQENRVASLRERADAIFEKLRDLTPAHGSGGGDSTASDSAAAEGSTSSSAAAAAAKDKSEITVQRVREIEAELDSITNELREIKRYSSLNYTGFLKIVKKHDRKRGNHYRIRPMMQVSLTRRPFNSEAGYSPLLAKLSLMYEAVHQYLNTDEANLPVDLETQQGTNHNGERYEAFKFWVHPENLLEVKTMVLRHLPALVYSESSAKEADATVDPTLTSLYFDNGKFDLYRAKLDRSGEAESAGSLRLRWYGQLAAKPELYLDQKVVHRDGTSDESRITIKDKYVKPFLDDKYKMEKSIQKMERQGEQADAIASFKSTADAIQSFVQEKHLEPVLRANYVRTAFQKPADDRVRISIDTSLAFIREDNLDQRRPCRDPAEWHRRDIDTGNVTYPFSELPPSDVSRFPFAVLEIKVRDDGVSRKSPAWVEDLMASHLVHPVPLFSKFVHGTAVLFDDYVNQLPFWLSDLERDIRRDPQEAYAEEELRRAQRAADEQVVGSFLGTSKLGSSAKPSKSSPAAKSSSYLAGRLAAETSIAQRLQSQSGVSTGTGGEHGESSSAAAGSSAANGQGSNGAATTGANGVTRTTGYGAISSVLPSFSMTRYAQWRRSKDQGPALPEGVTEPTEWLKNDGPLHIEPKVWLANERTFLKWQHIAILLGSLSIALFTAAAGSSDNTVATTMGFAYIAVAAFTGFWGWYMLHTRRGMILARSGRDFDNMIGPVVVSAALMIALILNLVFAYRRAFDRWADNDASLIEQTGNNNSYVHV</sequence>